<evidence type="ECO:0000313" key="2">
    <source>
        <dbReference type="Proteomes" id="UP001501490"/>
    </source>
</evidence>
<dbReference type="EMBL" id="BAABAB010000018">
    <property type="protein sequence ID" value="GAA3623491.1"/>
    <property type="molecule type" value="Genomic_DNA"/>
</dbReference>
<organism evidence="1 2">
    <name type="scientific">Microlunatus ginsengisoli</name>
    <dbReference type="NCBI Taxonomy" id="363863"/>
    <lineage>
        <taxon>Bacteria</taxon>
        <taxon>Bacillati</taxon>
        <taxon>Actinomycetota</taxon>
        <taxon>Actinomycetes</taxon>
        <taxon>Propionibacteriales</taxon>
        <taxon>Propionibacteriaceae</taxon>
        <taxon>Microlunatus</taxon>
    </lineage>
</organism>
<protein>
    <submittedName>
        <fullName evidence="1">Uncharacterized protein</fullName>
    </submittedName>
</protein>
<reference evidence="2" key="1">
    <citation type="journal article" date="2019" name="Int. J. Syst. Evol. Microbiol.">
        <title>The Global Catalogue of Microorganisms (GCM) 10K type strain sequencing project: providing services to taxonomists for standard genome sequencing and annotation.</title>
        <authorList>
            <consortium name="The Broad Institute Genomics Platform"/>
            <consortium name="The Broad Institute Genome Sequencing Center for Infectious Disease"/>
            <person name="Wu L."/>
            <person name="Ma J."/>
        </authorList>
    </citation>
    <scope>NUCLEOTIDE SEQUENCE [LARGE SCALE GENOMIC DNA]</scope>
    <source>
        <strain evidence="2">JCM 16929</strain>
    </source>
</reference>
<gene>
    <name evidence="1" type="ORF">GCM10022236_27330</name>
</gene>
<dbReference type="Proteomes" id="UP001501490">
    <property type="component" value="Unassembled WGS sequence"/>
</dbReference>
<keyword evidence="2" id="KW-1185">Reference proteome</keyword>
<sequence>MRLNIALRRSPILARAIGNPPGVFDPRVVNTARWRKAEVPAVTGHGMASATQGFAG</sequence>
<accession>A0ABP7A270</accession>
<comment type="caution">
    <text evidence="1">The sequence shown here is derived from an EMBL/GenBank/DDBJ whole genome shotgun (WGS) entry which is preliminary data.</text>
</comment>
<evidence type="ECO:0000313" key="1">
    <source>
        <dbReference type="EMBL" id="GAA3623491.1"/>
    </source>
</evidence>
<name>A0ABP7A270_9ACTN</name>
<proteinExistence type="predicted"/>